<feature type="domain" description="CENP-V/GFA" evidence="4">
    <location>
        <begin position="7"/>
        <end position="119"/>
    </location>
</feature>
<dbReference type="PANTHER" id="PTHR28620">
    <property type="entry name" value="CENTROMERE PROTEIN V"/>
    <property type="match status" value="1"/>
</dbReference>
<evidence type="ECO:0000256" key="2">
    <source>
        <dbReference type="ARBA" id="ARBA00022723"/>
    </source>
</evidence>
<keyword evidence="2" id="KW-0479">Metal-binding</keyword>
<dbReference type="Pfam" id="PF04828">
    <property type="entry name" value="GFA"/>
    <property type="match status" value="1"/>
</dbReference>
<dbReference type="InterPro" id="IPR052355">
    <property type="entry name" value="CENP-V-like"/>
</dbReference>
<name>A0A4R6V0J3_9GAMM</name>
<proteinExistence type="inferred from homology"/>
<comment type="caution">
    <text evidence="5">The sequence shown here is derived from an EMBL/GenBank/DDBJ whole genome shotgun (WGS) entry which is preliminary data.</text>
</comment>
<evidence type="ECO:0000259" key="4">
    <source>
        <dbReference type="PROSITE" id="PS51891"/>
    </source>
</evidence>
<reference evidence="5 6" key="1">
    <citation type="submission" date="2019-03" db="EMBL/GenBank/DDBJ databases">
        <title>Genomic Encyclopedia of Type Strains, Phase IV (KMG-IV): sequencing the most valuable type-strain genomes for metagenomic binning, comparative biology and taxonomic classification.</title>
        <authorList>
            <person name="Goeker M."/>
        </authorList>
    </citation>
    <scope>NUCLEOTIDE SEQUENCE [LARGE SCALE GENOMIC DNA]</scope>
    <source>
        <strain evidence="5 6">DSM 103792</strain>
    </source>
</reference>
<evidence type="ECO:0000313" key="6">
    <source>
        <dbReference type="Proteomes" id="UP000295375"/>
    </source>
</evidence>
<dbReference type="AlphaFoldDB" id="A0A4R6V0J3"/>
<dbReference type="InterPro" id="IPR006913">
    <property type="entry name" value="CENP-V/GFA"/>
</dbReference>
<dbReference type="GO" id="GO:0016846">
    <property type="term" value="F:carbon-sulfur lyase activity"/>
    <property type="evidence" value="ECO:0007669"/>
    <property type="project" value="InterPro"/>
</dbReference>
<dbReference type="PROSITE" id="PS51891">
    <property type="entry name" value="CENP_V_GFA"/>
    <property type="match status" value="1"/>
</dbReference>
<keyword evidence="6" id="KW-1185">Reference proteome</keyword>
<dbReference type="InterPro" id="IPR011057">
    <property type="entry name" value="Mss4-like_sf"/>
</dbReference>
<dbReference type="Proteomes" id="UP000295375">
    <property type="component" value="Unassembled WGS sequence"/>
</dbReference>
<protein>
    <recommendedName>
        <fullName evidence="4">CENP-V/GFA domain-containing protein</fullName>
    </recommendedName>
</protein>
<organism evidence="5 6">
    <name type="scientific">Permianibacter aggregans</name>
    <dbReference type="NCBI Taxonomy" id="1510150"/>
    <lineage>
        <taxon>Bacteria</taxon>
        <taxon>Pseudomonadati</taxon>
        <taxon>Pseudomonadota</taxon>
        <taxon>Gammaproteobacteria</taxon>
        <taxon>Pseudomonadales</taxon>
        <taxon>Pseudomonadaceae</taxon>
        <taxon>Permianibacter</taxon>
    </lineage>
</organism>
<sequence length="136" mass="15160">MMANKTFEGGCHCGVVRFRVETDLPATVQACNCSICAKAGYLHLIVPTAHFQLLQGQQDLSCYTFNTGVAQHLFCRHCGIKSFYVPRSNPDGFSVNIRCLDNVTPDNFIIEAFDGQNWEQHAAGLTHLSQPIQRQE</sequence>
<evidence type="ECO:0000256" key="3">
    <source>
        <dbReference type="ARBA" id="ARBA00022833"/>
    </source>
</evidence>
<dbReference type="Gene3D" id="2.170.150.70">
    <property type="match status" value="1"/>
</dbReference>
<dbReference type="RefSeq" id="WP_198325110.1">
    <property type="nucleotide sequence ID" value="NZ_CP037953.1"/>
</dbReference>
<evidence type="ECO:0000256" key="1">
    <source>
        <dbReference type="ARBA" id="ARBA00005495"/>
    </source>
</evidence>
<dbReference type="GO" id="GO:0046872">
    <property type="term" value="F:metal ion binding"/>
    <property type="evidence" value="ECO:0007669"/>
    <property type="project" value="UniProtKB-KW"/>
</dbReference>
<comment type="similarity">
    <text evidence="1">Belongs to the Gfa family.</text>
</comment>
<accession>A0A4R6V0J3</accession>
<evidence type="ECO:0000313" key="5">
    <source>
        <dbReference type="EMBL" id="TDQ49514.1"/>
    </source>
</evidence>
<gene>
    <name evidence="5" type="ORF">EV696_104220</name>
</gene>
<keyword evidence="3" id="KW-0862">Zinc</keyword>
<dbReference type="PANTHER" id="PTHR28620:SF1">
    <property type="entry name" value="CENP-V_GFA DOMAIN-CONTAINING PROTEIN"/>
    <property type="match status" value="1"/>
</dbReference>
<dbReference type="EMBL" id="SNYM01000004">
    <property type="protein sequence ID" value="TDQ49514.1"/>
    <property type="molecule type" value="Genomic_DNA"/>
</dbReference>
<dbReference type="SUPFAM" id="SSF51316">
    <property type="entry name" value="Mss4-like"/>
    <property type="match status" value="1"/>
</dbReference>